<evidence type="ECO:0000313" key="3">
    <source>
        <dbReference type="Proteomes" id="UP001148838"/>
    </source>
</evidence>
<proteinExistence type="predicted"/>
<name>A0ABQ8TEJ6_PERAM</name>
<sequence>MGRNKKFGKRMFTGNIHTRKKEVISDLISNGNVNNVFSAELIRFDRTPCGENVATTSNSKCVTPPSSSKKKL</sequence>
<feature type="region of interest" description="Disordered" evidence="1">
    <location>
        <begin position="53"/>
        <end position="72"/>
    </location>
</feature>
<protein>
    <submittedName>
        <fullName evidence="2">Uncharacterized protein</fullName>
    </submittedName>
</protein>
<comment type="caution">
    <text evidence="2">The sequence shown here is derived from an EMBL/GenBank/DDBJ whole genome shotgun (WGS) entry which is preliminary data.</text>
</comment>
<dbReference type="EMBL" id="JAJSOF020000011">
    <property type="protein sequence ID" value="KAJ4444120.1"/>
    <property type="molecule type" value="Genomic_DNA"/>
</dbReference>
<dbReference type="Proteomes" id="UP001148838">
    <property type="component" value="Unassembled WGS sequence"/>
</dbReference>
<evidence type="ECO:0000256" key="1">
    <source>
        <dbReference type="SAM" id="MobiDB-lite"/>
    </source>
</evidence>
<organism evidence="2 3">
    <name type="scientific">Periplaneta americana</name>
    <name type="common">American cockroach</name>
    <name type="synonym">Blatta americana</name>
    <dbReference type="NCBI Taxonomy" id="6978"/>
    <lineage>
        <taxon>Eukaryota</taxon>
        <taxon>Metazoa</taxon>
        <taxon>Ecdysozoa</taxon>
        <taxon>Arthropoda</taxon>
        <taxon>Hexapoda</taxon>
        <taxon>Insecta</taxon>
        <taxon>Pterygota</taxon>
        <taxon>Neoptera</taxon>
        <taxon>Polyneoptera</taxon>
        <taxon>Dictyoptera</taxon>
        <taxon>Blattodea</taxon>
        <taxon>Blattoidea</taxon>
        <taxon>Blattidae</taxon>
        <taxon>Blattinae</taxon>
        <taxon>Periplaneta</taxon>
    </lineage>
</organism>
<reference evidence="2 3" key="1">
    <citation type="journal article" date="2022" name="Allergy">
        <title>Genome assembly and annotation of Periplaneta americana reveal a comprehensive cockroach allergen profile.</title>
        <authorList>
            <person name="Wang L."/>
            <person name="Xiong Q."/>
            <person name="Saelim N."/>
            <person name="Wang L."/>
            <person name="Nong W."/>
            <person name="Wan A.T."/>
            <person name="Shi M."/>
            <person name="Liu X."/>
            <person name="Cao Q."/>
            <person name="Hui J.H.L."/>
            <person name="Sookrung N."/>
            <person name="Leung T.F."/>
            <person name="Tungtrongchitr A."/>
            <person name="Tsui S.K.W."/>
        </authorList>
    </citation>
    <scope>NUCLEOTIDE SEQUENCE [LARGE SCALE GENOMIC DNA]</scope>
    <source>
        <strain evidence="2">PWHHKU_190912</strain>
    </source>
</reference>
<gene>
    <name evidence="2" type="ORF">ANN_05909</name>
</gene>
<accession>A0ABQ8TEJ6</accession>
<evidence type="ECO:0000313" key="2">
    <source>
        <dbReference type="EMBL" id="KAJ4444120.1"/>
    </source>
</evidence>
<keyword evidence="3" id="KW-1185">Reference proteome</keyword>